<keyword evidence="1" id="KW-0472">Membrane</keyword>
<name>B7PMY4_IXOSC</name>
<dbReference type="EMBL" id="ABJB011044580">
    <property type="status" value="NOT_ANNOTATED_CDS"/>
    <property type="molecule type" value="Genomic_DNA"/>
</dbReference>
<keyword evidence="1" id="KW-1133">Transmembrane helix</keyword>
<dbReference type="AlphaFoldDB" id="B7PMY4"/>
<dbReference type="HOGENOM" id="CLU_3089555_0_0_1"/>
<evidence type="ECO:0000313" key="4">
    <source>
        <dbReference type="Proteomes" id="UP000001555"/>
    </source>
</evidence>
<dbReference type="EMBL" id="DS749465">
    <property type="protein sequence ID" value="EEC07956.1"/>
    <property type="molecule type" value="Genomic_DNA"/>
</dbReference>
<sequence>MKSEGAKDFAKLGRERCEGFINGFLPQRGFCIFFVYWDGFLRSSVFTLIILR</sequence>
<evidence type="ECO:0000313" key="3">
    <source>
        <dbReference type="EnsemblMetazoa" id="ISCW006324-PA"/>
    </source>
</evidence>
<organism>
    <name type="scientific">Ixodes scapularis</name>
    <name type="common">Black-legged tick</name>
    <name type="synonym">Deer tick</name>
    <dbReference type="NCBI Taxonomy" id="6945"/>
    <lineage>
        <taxon>Eukaryota</taxon>
        <taxon>Metazoa</taxon>
        <taxon>Ecdysozoa</taxon>
        <taxon>Arthropoda</taxon>
        <taxon>Chelicerata</taxon>
        <taxon>Arachnida</taxon>
        <taxon>Acari</taxon>
        <taxon>Parasitiformes</taxon>
        <taxon>Ixodida</taxon>
        <taxon>Ixodoidea</taxon>
        <taxon>Ixodidae</taxon>
        <taxon>Ixodinae</taxon>
        <taxon>Ixodes</taxon>
    </lineage>
</organism>
<dbReference type="PaxDb" id="6945-B7PMY4"/>
<accession>B7PMY4</accession>
<reference evidence="3" key="2">
    <citation type="submission" date="2020-05" db="UniProtKB">
        <authorList>
            <consortium name="EnsemblMetazoa"/>
        </authorList>
    </citation>
    <scope>IDENTIFICATION</scope>
    <source>
        <strain evidence="3">wikel</strain>
    </source>
</reference>
<dbReference type="VEuPathDB" id="VectorBase:ISCI006324"/>
<feature type="transmembrane region" description="Helical" evidence="1">
    <location>
        <begin position="32"/>
        <end position="51"/>
    </location>
</feature>
<evidence type="ECO:0000313" key="2">
    <source>
        <dbReference type="EMBL" id="EEC07956.1"/>
    </source>
</evidence>
<dbReference type="Proteomes" id="UP000001555">
    <property type="component" value="Unassembled WGS sequence"/>
</dbReference>
<proteinExistence type="predicted"/>
<gene>
    <name evidence="2" type="ORF">IscW_ISCW006324</name>
</gene>
<keyword evidence="1" id="KW-0812">Transmembrane</keyword>
<dbReference type="InParanoid" id="B7PMY4"/>
<dbReference type="EnsemblMetazoa" id="ISCW006324-RA">
    <property type="protein sequence ID" value="ISCW006324-PA"/>
    <property type="gene ID" value="ISCW006324"/>
</dbReference>
<keyword evidence="4" id="KW-1185">Reference proteome</keyword>
<evidence type="ECO:0000256" key="1">
    <source>
        <dbReference type="SAM" id="Phobius"/>
    </source>
</evidence>
<dbReference type="VEuPathDB" id="VectorBase:ISCW006324"/>
<protein>
    <submittedName>
        <fullName evidence="2 3">Uncharacterized protein</fullName>
    </submittedName>
</protein>
<reference evidence="2 4" key="1">
    <citation type="submission" date="2008-03" db="EMBL/GenBank/DDBJ databases">
        <title>Annotation of Ixodes scapularis.</title>
        <authorList>
            <consortium name="Ixodes scapularis Genome Project Consortium"/>
            <person name="Caler E."/>
            <person name="Hannick L.I."/>
            <person name="Bidwell S."/>
            <person name="Joardar V."/>
            <person name="Thiagarajan M."/>
            <person name="Amedeo P."/>
            <person name="Galinsky K.J."/>
            <person name="Schobel S."/>
            <person name="Inman J."/>
            <person name="Hostetler J."/>
            <person name="Miller J."/>
            <person name="Hammond M."/>
            <person name="Megy K."/>
            <person name="Lawson D."/>
            <person name="Kodira C."/>
            <person name="Sutton G."/>
            <person name="Meyer J."/>
            <person name="Hill C.A."/>
            <person name="Birren B."/>
            <person name="Nene V."/>
            <person name="Collins F."/>
            <person name="Alarcon-Chaidez F."/>
            <person name="Wikel S."/>
            <person name="Strausberg R."/>
        </authorList>
    </citation>
    <scope>NUCLEOTIDE SEQUENCE [LARGE SCALE GENOMIC DNA]</scope>
    <source>
        <strain evidence="4">Wikel</strain>
        <strain evidence="2">Wikel colony</strain>
    </source>
</reference>